<dbReference type="EMBL" id="JARK01001379">
    <property type="protein sequence ID" value="EYC13668.1"/>
    <property type="molecule type" value="Genomic_DNA"/>
</dbReference>
<accession>A0A016UGE4</accession>
<proteinExistence type="predicted"/>
<reference evidence="3" key="1">
    <citation type="journal article" date="2015" name="Nat. Genet.">
        <title>The genome and transcriptome of the zoonotic hookworm Ancylostoma ceylanicum identify infection-specific gene families.</title>
        <authorList>
            <person name="Schwarz E.M."/>
            <person name="Hu Y."/>
            <person name="Antoshechkin I."/>
            <person name="Miller M.M."/>
            <person name="Sternberg P.W."/>
            <person name="Aroian R.V."/>
        </authorList>
    </citation>
    <scope>NUCLEOTIDE SEQUENCE</scope>
    <source>
        <strain evidence="3">HY135</strain>
    </source>
</reference>
<protein>
    <submittedName>
        <fullName evidence="2">Uncharacterized protein</fullName>
    </submittedName>
</protein>
<organism evidence="2 3">
    <name type="scientific">Ancylostoma ceylanicum</name>
    <dbReference type="NCBI Taxonomy" id="53326"/>
    <lineage>
        <taxon>Eukaryota</taxon>
        <taxon>Metazoa</taxon>
        <taxon>Ecdysozoa</taxon>
        <taxon>Nematoda</taxon>
        <taxon>Chromadorea</taxon>
        <taxon>Rhabditida</taxon>
        <taxon>Rhabditina</taxon>
        <taxon>Rhabditomorpha</taxon>
        <taxon>Strongyloidea</taxon>
        <taxon>Ancylostomatidae</taxon>
        <taxon>Ancylostomatinae</taxon>
        <taxon>Ancylostoma</taxon>
    </lineage>
</organism>
<feature type="region of interest" description="Disordered" evidence="1">
    <location>
        <begin position="1"/>
        <end position="39"/>
    </location>
</feature>
<keyword evidence="3" id="KW-1185">Reference proteome</keyword>
<name>A0A016UGE4_9BILA</name>
<sequence>MQKNSGALGKQWNDSKDFEGNQPQNPKNSSDQRTDPKKTVELPWRFCTGGCMHEYTHGRRAKARVKAGLGFMSMQQSETRLASQFLRPASLSIT</sequence>
<evidence type="ECO:0000313" key="3">
    <source>
        <dbReference type="Proteomes" id="UP000024635"/>
    </source>
</evidence>
<evidence type="ECO:0000256" key="1">
    <source>
        <dbReference type="SAM" id="MobiDB-lite"/>
    </source>
</evidence>
<comment type="caution">
    <text evidence="2">The sequence shown here is derived from an EMBL/GenBank/DDBJ whole genome shotgun (WGS) entry which is preliminary data.</text>
</comment>
<dbReference type="Proteomes" id="UP000024635">
    <property type="component" value="Unassembled WGS sequence"/>
</dbReference>
<gene>
    <name evidence="2" type="primary">Acey_s0043.g855</name>
    <name evidence="2" type="ORF">Y032_0043g855</name>
</gene>
<dbReference type="AlphaFoldDB" id="A0A016UGE4"/>
<feature type="compositionally biased region" description="Basic and acidic residues" evidence="1">
    <location>
        <begin position="30"/>
        <end position="39"/>
    </location>
</feature>
<evidence type="ECO:0000313" key="2">
    <source>
        <dbReference type="EMBL" id="EYC13668.1"/>
    </source>
</evidence>